<keyword evidence="3" id="KW-1185">Reference proteome</keyword>
<name>A0A7N2RA01_QUELO</name>
<dbReference type="FunCoup" id="A0A7N2RA01">
    <property type="interactions" value="1702"/>
</dbReference>
<dbReference type="AlphaFoldDB" id="A0A7N2RA01"/>
<protein>
    <submittedName>
        <fullName evidence="2">Uncharacterized protein</fullName>
    </submittedName>
</protein>
<dbReference type="InParanoid" id="A0A7N2RA01"/>
<dbReference type="PANTHER" id="PTHR37191:SF1">
    <property type="entry name" value="OS08G0112600 PROTEIN"/>
    <property type="match status" value="1"/>
</dbReference>
<dbReference type="Gramene" id="QL09p000342:mrna">
    <property type="protein sequence ID" value="QL09p000342:mrna"/>
    <property type="gene ID" value="QL09p000342"/>
</dbReference>
<reference evidence="2" key="2">
    <citation type="submission" date="2021-01" db="UniProtKB">
        <authorList>
            <consortium name="EnsemblPlants"/>
        </authorList>
    </citation>
    <scope>IDENTIFICATION</scope>
</reference>
<dbReference type="Proteomes" id="UP000594261">
    <property type="component" value="Chromosome 9"/>
</dbReference>
<reference evidence="2 3" key="1">
    <citation type="journal article" date="2016" name="G3 (Bethesda)">
        <title>First Draft Assembly and Annotation of the Genome of a California Endemic Oak Quercus lobata Nee (Fagaceae).</title>
        <authorList>
            <person name="Sork V.L."/>
            <person name="Fitz-Gibbon S.T."/>
            <person name="Puiu D."/>
            <person name="Crepeau M."/>
            <person name="Gugger P.F."/>
            <person name="Sherman R."/>
            <person name="Stevens K."/>
            <person name="Langley C.H."/>
            <person name="Pellegrini M."/>
            <person name="Salzberg S.L."/>
        </authorList>
    </citation>
    <scope>NUCLEOTIDE SEQUENCE [LARGE SCALE GENOMIC DNA]</scope>
    <source>
        <strain evidence="2 3">cv. SW786</strain>
    </source>
</reference>
<dbReference type="GO" id="GO:0009941">
    <property type="term" value="C:chloroplast envelope"/>
    <property type="evidence" value="ECO:0007669"/>
    <property type="project" value="TreeGrafter"/>
</dbReference>
<evidence type="ECO:0000256" key="1">
    <source>
        <dbReference type="SAM" id="MobiDB-lite"/>
    </source>
</evidence>
<proteinExistence type="predicted"/>
<dbReference type="EMBL" id="LRBV02000009">
    <property type="status" value="NOT_ANNOTATED_CDS"/>
    <property type="molecule type" value="Genomic_DNA"/>
</dbReference>
<evidence type="ECO:0000313" key="2">
    <source>
        <dbReference type="EnsemblPlants" id="QL09p000342:mrna"/>
    </source>
</evidence>
<dbReference type="EnsemblPlants" id="QL09p000342:mrna">
    <property type="protein sequence ID" value="QL09p000342:mrna"/>
    <property type="gene ID" value="QL09p000342"/>
</dbReference>
<evidence type="ECO:0000313" key="3">
    <source>
        <dbReference type="Proteomes" id="UP000594261"/>
    </source>
</evidence>
<organism evidence="2 3">
    <name type="scientific">Quercus lobata</name>
    <name type="common">Valley oak</name>
    <dbReference type="NCBI Taxonomy" id="97700"/>
    <lineage>
        <taxon>Eukaryota</taxon>
        <taxon>Viridiplantae</taxon>
        <taxon>Streptophyta</taxon>
        <taxon>Embryophyta</taxon>
        <taxon>Tracheophyta</taxon>
        <taxon>Spermatophyta</taxon>
        <taxon>Magnoliopsida</taxon>
        <taxon>eudicotyledons</taxon>
        <taxon>Gunneridae</taxon>
        <taxon>Pentapetalae</taxon>
        <taxon>rosids</taxon>
        <taxon>fabids</taxon>
        <taxon>Fagales</taxon>
        <taxon>Fagaceae</taxon>
        <taxon>Quercus</taxon>
    </lineage>
</organism>
<sequence length="134" mass="15320">MAIGRKKLMSSAPWRGEEEAPEEFQDAKLKVTKQQPGAESVMHVPRKKKDKSKRHDHDDYDDDSLATAFNVTTSIDTIVKPLPPAMAYNVSRNLNFFMREKFMRIFTQFFDLEGIANGQKSLGIGQEEKARRVC</sequence>
<accession>A0A7N2RA01</accession>
<feature type="region of interest" description="Disordered" evidence="1">
    <location>
        <begin position="1"/>
        <end position="62"/>
    </location>
</feature>
<dbReference type="PANTHER" id="PTHR37191">
    <property type="entry name" value="ZINC FINGER/BTB DOMAIN PROTEIN"/>
    <property type="match status" value="1"/>
</dbReference>